<keyword evidence="2" id="KW-1185">Reference proteome</keyword>
<gene>
    <name evidence="1" type="ORF">VNI00_003749</name>
</gene>
<name>A0AAW0DRL4_9AGAR</name>
<dbReference type="EMBL" id="JAYKXP010000009">
    <property type="protein sequence ID" value="KAK7054551.1"/>
    <property type="molecule type" value="Genomic_DNA"/>
</dbReference>
<evidence type="ECO:0000313" key="2">
    <source>
        <dbReference type="Proteomes" id="UP001383192"/>
    </source>
</evidence>
<organism evidence="1 2">
    <name type="scientific">Paramarasmius palmivorus</name>
    <dbReference type="NCBI Taxonomy" id="297713"/>
    <lineage>
        <taxon>Eukaryota</taxon>
        <taxon>Fungi</taxon>
        <taxon>Dikarya</taxon>
        <taxon>Basidiomycota</taxon>
        <taxon>Agaricomycotina</taxon>
        <taxon>Agaricomycetes</taxon>
        <taxon>Agaricomycetidae</taxon>
        <taxon>Agaricales</taxon>
        <taxon>Marasmiineae</taxon>
        <taxon>Marasmiaceae</taxon>
        <taxon>Paramarasmius</taxon>
    </lineage>
</organism>
<proteinExistence type="predicted"/>
<reference evidence="1 2" key="1">
    <citation type="submission" date="2024-01" db="EMBL/GenBank/DDBJ databases">
        <title>A draft genome for a cacao thread blight-causing isolate of Paramarasmius palmivorus.</title>
        <authorList>
            <person name="Baruah I.K."/>
            <person name="Bukari Y."/>
            <person name="Amoako-Attah I."/>
            <person name="Meinhardt L.W."/>
            <person name="Bailey B.A."/>
            <person name="Cohen S.P."/>
        </authorList>
    </citation>
    <scope>NUCLEOTIDE SEQUENCE [LARGE SCALE GENOMIC DNA]</scope>
    <source>
        <strain evidence="1 2">GH-12</strain>
    </source>
</reference>
<sequence>MAKHATPSLTCPVNGCKIPVDAILVSAEGVRRGAHLTLLRTFDPELTVIKPEDRRQLAVAKLPERSHILGLLMKLSHNRPHTNLSTRSPDTIFELVGAAENELAKTSPENAARVMLYRASHGDYKSIDTLARRTMEIPLSDVFRLSKSYSEAYGTYTLYREHWHESMRSYNTVQYAD</sequence>
<dbReference type="AlphaFoldDB" id="A0AAW0DRL4"/>
<accession>A0AAW0DRL4</accession>
<comment type="caution">
    <text evidence="1">The sequence shown here is derived from an EMBL/GenBank/DDBJ whole genome shotgun (WGS) entry which is preliminary data.</text>
</comment>
<dbReference type="Proteomes" id="UP001383192">
    <property type="component" value="Unassembled WGS sequence"/>
</dbReference>
<protein>
    <submittedName>
        <fullName evidence="1">Uncharacterized protein</fullName>
    </submittedName>
</protein>
<evidence type="ECO:0000313" key="1">
    <source>
        <dbReference type="EMBL" id="KAK7054551.1"/>
    </source>
</evidence>